<dbReference type="EMBL" id="BK015563">
    <property type="protein sequence ID" value="DAE13041.1"/>
    <property type="molecule type" value="Genomic_DNA"/>
</dbReference>
<accession>A0A8S5Q2I8</accession>
<protein>
    <submittedName>
        <fullName evidence="1">Uncharacterized protein</fullName>
    </submittedName>
</protein>
<proteinExistence type="predicted"/>
<sequence length="99" mass="11405">MVISMKVKSVKTKILEEVGFLLPTKKLLSSKEKVEIMEQFLMMPACEVVKLQQDGRKAVFVQQIAKLLYNNNLGEYFNVLKMCRDMAAEEEENKGTFLK</sequence>
<name>A0A8S5Q2I8_9CAUD</name>
<organism evidence="1">
    <name type="scientific">Siphoviridae sp. ctKHH22</name>
    <dbReference type="NCBI Taxonomy" id="2825439"/>
    <lineage>
        <taxon>Viruses</taxon>
        <taxon>Duplodnaviria</taxon>
        <taxon>Heunggongvirae</taxon>
        <taxon>Uroviricota</taxon>
        <taxon>Caudoviricetes</taxon>
    </lineage>
</organism>
<reference evidence="1" key="1">
    <citation type="journal article" date="2021" name="Proc. Natl. Acad. Sci. U.S.A.">
        <title>A Catalog of Tens of Thousands of Viruses from Human Metagenomes Reveals Hidden Associations with Chronic Diseases.</title>
        <authorList>
            <person name="Tisza M.J."/>
            <person name="Buck C.B."/>
        </authorList>
    </citation>
    <scope>NUCLEOTIDE SEQUENCE</scope>
    <source>
        <strain evidence="1">CtKHH22</strain>
    </source>
</reference>
<evidence type="ECO:0000313" key="1">
    <source>
        <dbReference type="EMBL" id="DAE13041.1"/>
    </source>
</evidence>